<dbReference type="EMBL" id="FQZT01000015">
    <property type="protein sequence ID" value="SHJ77078.1"/>
    <property type="molecule type" value="Genomic_DNA"/>
</dbReference>
<keyword evidence="2" id="KW-1185">Reference proteome</keyword>
<dbReference type="RefSeq" id="WP_072909678.1">
    <property type="nucleotide sequence ID" value="NZ_FQZT01000015.1"/>
</dbReference>
<dbReference type="Proteomes" id="UP000184171">
    <property type="component" value="Unassembled WGS sequence"/>
</dbReference>
<name>A0A1M6M0X8_MALRU</name>
<evidence type="ECO:0000313" key="1">
    <source>
        <dbReference type="EMBL" id="SHJ77078.1"/>
    </source>
</evidence>
<proteinExistence type="predicted"/>
<reference evidence="1 2" key="1">
    <citation type="submission" date="2016-11" db="EMBL/GenBank/DDBJ databases">
        <authorList>
            <person name="Jaros S."/>
            <person name="Januszkiewicz K."/>
            <person name="Wedrychowicz H."/>
        </authorList>
    </citation>
    <scope>NUCLEOTIDE SEQUENCE [LARGE SCALE GENOMIC DNA]</scope>
    <source>
        <strain evidence="1 2">DSM 5091</strain>
    </source>
</reference>
<sequence>MRIDFQKAFAVEVLHDYYRDGISADFLIAPTPSCQQQLLKQGMLFKETPSGFVVLYETAGDEASEPKRPLASPLTFSFVLWSQESFLLNYSNLPLDKTPDQIFYLSNRDKSINDGQLLLSADSGAQFLSAADLLALRPQRFQVDIEDSSDSVVWELTDSKGTLVDRRRVATVEGNNSYLVDLREQAPGLYRLCCDGEEHLKFYAADRLVSGFPFGLIEIFIDPAISNDFSFVAADGSVQFRNYRLKLQARSTTWEYYVVAKYETEVTPNDLQISLDEPAVNFVRQPAVSLADGSTAVPFVAGATLPLSQQPLTGITLQKKKGPSTPRLVIDNLPNPSVAEIIPEADRVISRTYIYV</sequence>
<organism evidence="1 2">
    <name type="scientific">Malonomonas rubra DSM 5091</name>
    <dbReference type="NCBI Taxonomy" id="1122189"/>
    <lineage>
        <taxon>Bacteria</taxon>
        <taxon>Pseudomonadati</taxon>
        <taxon>Thermodesulfobacteriota</taxon>
        <taxon>Desulfuromonadia</taxon>
        <taxon>Desulfuromonadales</taxon>
        <taxon>Geopsychrobacteraceae</taxon>
        <taxon>Malonomonas</taxon>
    </lineage>
</organism>
<dbReference type="OrthoDB" id="7054120at2"/>
<protein>
    <submittedName>
        <fullName evidence="1">Uncharacterized protein</fullName>
    </submittedName>
</protein>
<evidence type="ECO:0000313" key="2">
    <source>
        <dbReference type="Proteomes" id="UP000184171"/>
    </source>
</evidence>
<gene>
    <name evidence="1" type="ORF">SAMN02745165_03134</name>
</gene>
<dbReference type="STRING" id="1122189.SAMN02745165_03134"/>
<dbReference type="AlphaFoldDB" id="A0A1M6M0X8"/>
<accession>A0A1M6M0X8</accession>